<dbReference type="GO" id="GO:0016485">
    <property type="term" value="P:protein processing"/>
    <property type="evidence" value="ECO:0007669"/>
    <property type="project" value="TreeGrafter"/>
</dbReference>
<accession>A0A846X1J7</accession>
<evidence type="ECO:0000256" key="6">
    <source>
        <dbReference type="ARBA" id="ARBA00022833"/>
    </source>
</evidence>
<dbReference type="AlphaFoldDB" id="A0A846X1J7"/>
<dbReference type="InterPro" id="IPR042089">
    <property type="entry name" value="Peptidase_M13_dom_2"/>
</dbReference>
<dbReference type="Pfam" id="PF05649">
    <property type="entry name" value="Peptidase_M13_N"/>
    <property type="match status" value="1"/>
</dbReference>
<evidence type="ECO:0000256" key="7">
    <source>
        <dbReference type="ARBA" id="ARBA00023049"/>
    </source>
</evidence>
<dbReference type="InterPro" id="IPR024079">
    <property type="entry name" value="MetalloPept_cat_dom_sf"/>
</dbReference>
<dbReference type="PROSITE" id="PS51885">
    <property type="entry name" value="NEPRILYSIN"/>
    <property type="match status" value="1"/>
</dbReference>
<dbReference type="Gene3D" id="1.10.1380.10">
    <property type="entry name" value="Neutral endopeptidase , domain2"/>
    <property type="match status" value="1"/>
</dbReference>
<dbReference type="GO" id="GO:0005886">
    <property type="term" value="C:plasma membrane"/>
    <property type="evidence" value="ECO:0007669"/>
    <property type="project" value="TreeGrafter"/>
</dbReference>
<feature type="domain" description="Peptidase M13 C-terminal" evidence="8">
    <location>
        <begin position="489"/>
        <end position="704"/>
    </location>
</feature>
<dbReference type="Pfam" id="PF01431">
    <property type="entry name" value="Peptidase_M13"/>
    <property type="match status" value="1"/>
</dbReference>
<dbReference type="EMBL" id="JAAXOQ010000014">
    <property type="protein sequence ID" value="NKY19053.1"/>
    <property type="molecule type" value="Genomic_DNA"/>
</dbReference>
<organism evidence="10 11">
    <name type="scientific">Tsukamurella spumae</name>
    <dbReference type="NCBI Taxonomy" id="44753"/>
    <lineage>
        <taxon>Bacteria</taxon>
        <taxon>Bacillati</taxon>
        <taxon>Actinomycetota</taxon>
        <taxon>Actinomycetes</taxon>
        <taxon>Mycobacteriales</taxon>
        <taxon>Tsukamurellaceae</taxon>
        <taxon>Tsukamurella</taxon>
    </lineage>
</organism>
<name>A0A846X1J7_9ACTN</name>
<keyword evidence="4" id="KW-0479">Metal-binding</keyword>
<evidence type="ECO:0000256" key="2">
    <source>
        <dbReference type="ARBA" id="ARBA00007357"/>
    </source>
</evidence>
<proteinExistence type="inferred from homology"/>
<evidence type="ECO:0000256" key="4">
    <source>
        <dbReference type="ARBA" id="ARBA00022723"/>
    </source>
</evidence>
<dbReference type="PANTHER" id="PTHR11733:SF167">
    <property type="entry name" value="FI17812P1-RELATED"/>
    <property type="match status" value="1"/>
</dbReference>
<comment type="similarity">
    <text evidence="2">Belongs to the peptidase M13 family.</text>
</comment>
<evidence type="ECO:0000256" key="1">
    <source>
        <dbReference type="ARBA" id="ARBA00001947"/>
    </source>
</evidence>
<keyword evidence="5" id="KW-0378">Hydrolase</keyword>
<evidence type="ECO:0000313" key="11">
    <source>
        <dbReference type="Proteomes" id="UP000582646"/>
    </source>
</evidence>
<sequence>MARYPCAAPQGILTSQFSHHVRFLRDNWQDGKVTSTPALDLSHVDPAVRVQDDLFGHVNGKWLDSHEIPADRSTDGAFYALRDAAEQHVRDIVEECAAHPADAGSDARKIGDLYSSFMDTAAIAAAGLTPLTDELTEIRWVQSPSDLVTTLGRLQRTGLRGVLGYYVDTDAKRSDRYLVNLVQSGTSLPDEAYYREEQYAPVREKFVAHVAATFRLAAGALEGIVAPGQEDAAAAQVLDLETAIAAGHWNVVDRRDADKGYNLRTLAELDTAAPGLRVTEWAAAVAGSADSPVFAEVNVRQPSYAAHVADLLTDRPVEQWHVWLAWSLLHARSPFLTDDLVDEHFAFYGTVLTGTPEIRERWKRGVTLVEQYLGFAVGELYTAQHFPADSKERMQALVADLVEAYRRRISELPWMTPATRERALDKLDRFTPKIGYPDTARDYAALEIRRDDLIGNLRRGEAFEHDREFAKIGAPVDRSEWFMTPQTVNAYYNPGMNEIVFPAAILQPPFFAPDADDAVNYGGIGAVIGHEIGHGFDDQGAKYDGDGNLEDWWTDSDREEFGKRTRALIEQYDALVPRELAGEPGGSEHHVNGGFTVGENIGDLGGLSIALVAYGIARERAGGTVDDAGTEVDGLNGLQRVFYSWGEIWRGKSRPEEAVRRLAIDPHSPAEFRCNAIVSNIDEFYTAFGVTAGDRLFLDPERRVSIW</sequence>
<dbReference type="InterPro" id="IPR008753">
    <property type="entry name" value="Peptidase_M13_N"/>
</dbReference>
<evidence type="ECO:0000313" key="10">
    <source>
        <dbReference type="EMBL" id="NKY19053.1"/>
    </source>
</evidence>
<evidence type="ECO:0000256" key="5">
    <source>
        <dbReference type="ARBA" id="ARBA00022801"/>
    </source>
</evidence>
<keyword evidence="11" id="KW-1185">Reference proteome</keyword>
<dbReference type="Proteomes" id="UP000582646">
    <property type="component" value="Unassembled WGS sequence"/>
</dbReference>
<comment type="caution">
    <text evidence="10">The sequence shown here is derived from an EMBL/GenBank/DDBJ whole genome shotgun (WGS) entry which is preliminary data.</text>
</comment>
<comment type="cofactor">
    <cofactor evidence="1">
        <name>Zn(2+)</name>
        <dbReference type="ChEBI" id="CHEBI:29105"/>
    </cofactor>
</comment>
<dbReference type="PRINTS" id="PR00786">
    <property type="entry name" value="NEPRILYSIN"/>
</dbReference>
<evidence type="ECO:0000256" key="3">
    <source>
        <dbReference type="ARBA" id="ARBA00022670"/>
    </source>
</evidence>
<dbReference type="PANTHER" id="PTHR11733">
    <property type="entry name" value="ZINC METALLOPROTEASE FAMILY M13 NEPRILYSIN-RELATED"/>
    <property type="match status" value="1"/>
</dbReference>
<dbReference type="GO" id="GO:0004222">
    <property type="term" value="F:metalloendopeptidase activity"/>
    <property type="evidence" value="ECO:0007669"/>
    <property type="project" value="InterPro"/>
</dbReference>
<dbReference type="InterPro" id="IPR018497">
    <property type="entry name" value="Peptidase_M13_C"/>
</dbReference>
<dbReference type="SUPFAM" id="SSF55486">
    <property type="entry name" value="Metalloproteases ('zincins'), catalytic domain"/>
    <property type="match status" value="1"/>
</dbReference>
<keyword evidence="3" id="KW-0645">Protease</keyword>
<protein>
    <submittedName>
        <fullName evidence="10">Peptidase M13</fullName>
    </submittedName>
</protein>
<keyword evidence="6" id="KW-0862">Zinc</keyword>
<feature type="domain" description="Peptidase M13 N-terminal" evidence="9">
    <location>
        <begin position="51"/>
        <end position="437"/>
    </location>
</feature>
<dbReference type="Gene3D" id="3.40.390.10">
    <property type="entry name" value="Collagenase (Catalytic Domain)"/>
    <property type="match status" value="1"/>
</dbReference>
<evidence type="ECO:0000259" key="8">
    <source>
        <dbReference type="Pfam" id="PF01431"/>
    </source>
</evidence>
<reference evidence="10 11" key="1">
    <citation type="submission" date="2020-04" db="EMBL/GenBank/DDBJ databases">
        <title>MicrobeNet Type strains.</title>
        <authorList>
            <person name="Nicholson A.C."/>
        </authorList>
    </citation>
    <scope>NUCLEOTIDE SEQUENCE [LARGE SCALE GENOMIC DNA]</scope>
    <source>
        <strain evidence="10 11">DSM 44113</strain>
    </source>
</reference>
<gene>
    <name evidence="10" type="ORF">HF999_11815</name>
</gene>
<evidence type="ECO:0000259" key="9">
    <source>
        <dbReference type="Pfam" id="PF05649"/>
    </source>
</evidence>
<dbReference type="GO" id="GO:0046872">
    <property type="term" value="F:metal ion binding"/>
    <property type="evidence" value="ECO:0007669"/>
    <property type="project" value="UniProtKB-KW"/>
</dbReference>
<dbReference type="InterPro" id="IPR000718">
    <property type="entry name" value="Peptidase_M13"/>
</dbReference>
<keyword evidence="7" id="KW-0482">Metalloprotease</keyword>
<dbReference type="CDD" id="cd08662">
    <property type="entry name" value="M13"/>
    <property type="match status" value="1"/>
</dbReference>